<proteinExistence type="predicted"/>
<organism evidence="4">
    <name type="scientific">Leptolyngbya sp. NK1-12</name>
    <dbReference type="NCBI Taxonomy" id="2547451"/>
    <lineage>
        <taxon>Bacteria</taxon>
        <taxon>Bacillati</taxon>
        <taxon>Cyanobacteriota</taxon>
        <taxon>Cyanophyceae</taxon>
        <taxon>Leptolyngbyales</taxon>
        <taxon>Leptolyngbyaceae</taxon>
        <taxon>Leptolyngbya group</taxon>
        <taxon>Leptolyngbya</taxon>
    </lineage>
</organism>
<reference evidence="4" key="1">
    <citation type="submission" date="2020-05" db="EMBL/GenBank/DDBJ databases">
        <authorList>
            <person name="Zhu T."/>
            <person name="Keshari N."/>
            <person name="Lu X."/>
        </authorList>
    </citation>
    <scope>NUCLEOTIDE SEQUENCE</scope>
    <source>
        <strain evidence="4">NK1-12</strain>
    </source>
</reference>
<dbReference type="SMART" id="SM00320">
    <property type="entry name" value="WD40"/>
    <property type="match status" value="4"/>
</dbReference>
<evidence type="ECO:0008006" key="5">
    <source>
        <dbReference type="Google" id="ProtNLM"/>
    </source>
</evidence>
<dbReference type="PROSITE" id="PS50082">
    <property type="entry name" value="WD_REPEATS_2"/>
    <property type="match status" value="1"/>
</dbReference>
<dbReference type="EMBL" id="CP053586">
    <property type="protein sequence ID" value="WNZ26203.1"/>
    <property type="molecule type" value="Genomic_DNA"/>
</dbReference>
<evidence type="ECO:0000256" key="2">
    <source>
        <dbReference type="ARBA" id="ARBA00022737"/>
    </source>
</evidence>
<evidence type="ECO:0000313" key="4">
    <source>
        <dbReference type="EMBL" id="WNZ26203.1"/>
    </source>
</evidence>
<dbReference type="PANTHER" id="PTHR44019:SF8">
    <property type="entry name" value="POC1 CENTRIOLAR PROTEIN HOMOLOG"/>
    <property type="match status" value="1"/>
</dbReference>
<dbReference type="Gene3D" id="2.130.10.10">
    <property type="entry name" value="YVTN repeat-like/Quinoprotein amine dehydrogenase"/>
    <property type="match status" value="2"/>
</dbReference>
<accession>A0AA96WIW6</accession>
<dbReference type="InterPro" id="IPR050505">
    <property type="entry name" value="WDR55/POC1"/>
</dbReference>
<dbReference type="InterPro" id="IPR001680">
    <property type="entry name" value="WD40_rpt"/>
</dbReference>
<dbReference type="RefSeq" id="WP_316432436.1">
    <property type="nucleotide sequence ID" value="NZ_CP053586.1"/>
</dbReference>
<dbReference type="Pfam" id="PF00400">
    <property type="entry name" value="WD40"/>
    <property type="match status" value="3"/>
</dbReference>
<keyword evidence="1 3" id="KW-0853">WD repeat</keyword>
<evidence type="ECO:0000256" key="1">
    <source>
        <dbReference type="ARBA" id="ARBA00022574"/>
    </source>
</evidence>
<evidence type="ECO:0000256" key="3">
    <source>
        <dbReference type="PROSITE-ProRule" id="PRU00221"/>
    </source>
</evidence>
<name>A0AA96WIW6_9CYAN</name>
<feature type="repeat" description="WD" evidence="3">
    <location>
        <begin position="411"/>
        <end position="445"/>
    </location>
</feature>
<sequence>MEAEGNKAEKIVLSRQQKIDKYSSNLAKRGLKLANTLSRYKVESFIQEPCFRVWKCKFTLPGYSKEVTFSGGKTLITWGDNESVAISQDNNFIASVDGWGEVKVWNLLEEKHIYSFKCECAEAIFPVDHWMHNFSSDLSAMGKHHSIYILPDNETAVCISDSGINAWNLKVGRQKYFFSSGSSSFSIDPKYQKIAICHSHNVEIMSCMTGQVLQTIDLDDDRSFFTENIAISPDSKLIVVSGSSLLDWGENEQGEEYYTNEHTIEIWDSNTGRLLYVLDRYIDYKNEKSSPHVVITSDGKNLISYSDWLEEGDAKINVWNLDTTELLYSISEAVYSVIVSSDEKLVYDSVADKKIKILDLDSGNLQYALIEESDSITTMTISADSSYLVCGTRSGTVQIRDLKTGDLLHTLAGHEHPVKSVVLSHNGEIIVSTDVEGTAKIWRTK</sequence>
<protein>
    <recommendedName>
        <fullName evidence="5">WD40 repeat domain-containing protein</fullName>
    </recommendedName>
</protein>
<dbReference type="InterPro" id="IPR015943">
    <property type="entry name" value="WD40/YVTN_repeat-like_dom_sf"/>
</dbReference>
<dbReference type="InterPro" id="IPR011047">
    <property type="entry name" value="Quinoprotein_ADH-like_sf"/>
</dbReference>
<dbReference type="PANTHER" id="PTHR44019">
    <property type="entry name" value="WD REPEAT-CONTAINING PROTEIN 55"/>
    <property type="match status" value="1"/>
</dbReference>
<gene>
    <name evidence="4" type="ORF">HJG54_27550</name>
</gene>
<keyword evidence="2" id="KW-0677">Repeat</keyword>
<dbReference type="PROSITE" id="PS50294">
    <property type="entry name" value="WD_REPEATS_REGION"/>
    <property type="match status" value="1"/>
</dbReference>
<dbReference type="AlphaFoldDB" id="A0AA96WIW6"/>
<dbReference type="SUPFAM" id="SSF50998">
    <property type="entry name" value="Quinoprotein alcohol dehydrogenase-like"/>
    <property type="match status" value="1"/>
</dbReference>